<dbReference type="PANTHER" id="PTHR47160:SF8">
    <property type="entry name" value="MULE TRANSPOSASE DOMAIN-CONTAINING PROTEIN"/>
    <property type="match status" value="1"/>
</dbReference>
<evidence type="ECO:0000313" key="5">
    <source>
        <dbReference type="EMBL" id="CAF1060993.1"/>
    </source>
</evidence>
<name>A0A814L4F3_9BILA</name>
<dbReference type="Gene3D" id="2.20.25.240">
    <property type="match status" value="1"/>
</dbReference>
<keyword evidence="6" id="KW-1185">Reference proteome</keyword>
<keyword evidence="3" id="KW-0862">Zinc</keyword>
<dbReference type="Pfam" id="PF04500">
    <property type="entry name" value="FLYWCH"/>
    <property type="match status" value="1"/>
</dbReference>
<dbReference type="OrthoDB" id="93990at2759"/>
<evidence type="ECO:0000256" key="1">
    <source>
        <dbReference type="ARBA" id="ARBA00022723"/>
    </source>
</evidence>
<protein>
    <recommendedName>
        <fullName evidence="4">FLYWCH-type domain-containing protein</fullName>
    </recommendedName>
</protein>
<dbReference type="AlphaFoldDB" id="A0A814L4F3"/>
<keyword evidence="1" id="KW-0479">Metal-binding</keyword>
<accession>A0A814L4F3</accession>
<proteinExistence type="predicted"/>
<feature type="domain" description="FLYWCH-type" evidence="4">
    <location>
        <begin position="66"/>
        <end position="113"/>
    </location>
</feature>
<evidence type="ECO:0000313" key="6">
    <source>
        <dbReference type="Proteomes" id="UP000663879"/>
    </source>
</evidence>
<dbReference type="Proteomes" id="UP000663879">
    <property type="component" value="Unassembled WGS sequence"/>
</dbReference>
<dbReference type="GO" id="GO:0008270">
    <property type="term" value="F:zinc ion binding"/>
    <property type="evidence" value="ECO:0007669"/>
    <property type="project" value="UniProtKB-KW"/>
</dbReference>
<evidence type="ECO:0000259" key="4">
    <source>
        <dbReference type="Pfam" id="PF04500"/>
    </source>
</evidence>
<dbReference type="EMBL" id="CAJNOC010005749">
    <property type="protein sequence ID" value="CAF1060993.1"/>
    <property type="molecule type" value="Genomic_DNA"/>
</dbReference>
<reference evidence="5" key="1">
    <citation type="submission" date="2021-02" db="EMBL/GenBank/DDBJ databases">
        <authorList>
            <person name="Nowell W R."/>
        </authorList>
    </citation>
    <scope>NUCLEOTIDE SEQUENCE</scope>
    <source>
        <strain evidence="5">Ploen Becks lab</strain>
    </source>
</reference>
<keyword evidence="2" id="KW-0863">Zinc-finger</keyword>
<dbReference type="InterPro" id="IPR007588">
    <property type="entry name" value="Znf_FLYWCH"/>
</dbReference>
<sequence length="457" mass="53395">MINLLCQTKIHEDENYLNCIDLDEMFFGVLDVEDCQPKVACDPLVDQLNKLAIDDEFTTQSWNLFRSQRGGYKLCSMGFSYTIDKPKLAEVPNASKIYWKCSDKFCPGRAISNGLNPPLKFTQSIIREVQLGVSDECVSMLKKDAIRQLIRRERSKAYLTGFNAKSLSQLTIPESLSFTYKNKKFFYYDSGSSDKNRILIFTTEENLKLLSKYNDWYAYGTFDVSPTLFKQVYSIHIIINETALPMLYTLLPKKKQVTYKKLFRVINELVTISPNSINLDFEIAAINAIKIVFKCKVYACYFHLCQSLWRRVQSSGQVKRWFDENFRVSFRRLQALAFIPVCDIIEGFEYIKQTAPCCFSNILNYFENNYIGHVKNGVRGKPRFDIELWNLFDRVKKDIPRTNNDVENWHSRIKFDARQNLTVSKVVELFRLEQNFTETNLVNLFNEDVLKKNKKKC</sequence>
<evidence type="ECO:0000256" key="2">
    <source>
        <dbReference type="ARBA" id="ARBA00022771"/>
    </source>
</evidence>
<evidence type="ECO:0000256" key="3">
    <source>
        <dbReference type="ARBA" id="ARBA00022833"/>
    </source>
</evidence>
<organism evidence="5 6">
    <name type="scientific">Brachionus calyciflorus</name>
    <dbReference type="NCBI Taxonomy" id="104777"/>
    <lineage>
        <taxon>Eukaryota</taxon>
        <taxon>Metazoa</taxon>
        <taxon>Spiralia</taxon>
        <taxon>Gnathifera</taxon>
        <taxon>Rotifera</taxon>
        <taxon>Eurotatoria</taxon>
        <taxon>Monogononta</taxon>
        <taxon>Pseudotrocha</taxon>
        <taxon>Ploima</taxon>
        <taxon>Brachionidae</taxon>
        <taxon>Brachionus</taxon>
    </lineage>
</organism>
<dbReference type="PANTHER" id="PTHR47160">
    <property type="entry name" value="PUTATIVE-RELATED"/>
    <property type="match status" value="1"/>
</dbReference>
<comment type="caution">
    <text evidence="5">The sequence shown here is derived from an EMBL/GenBank/DDBJ whole genome shotgun (WGS) entry which is preliminary data.</text>
</comment>
<gene>
    <name evidence="5" type="ORF">OXX778_LOCUS19281</name>
</gene>